<keyword evidence="6" id="KW-1185">Reference proteome</keyword>
<dbReference type="SUPFAM" id="SSF47473">
    <property type="entry name" value="EF-hand"/>
    <property type="match status" value="1"/>
</dbReference>
<evidence type="ECO:0000259" key="4">
    <source>
        <dbReference type="PROSITE" id="PS50222"/>
    </source>
</evidence>
<feature type="domain" description="EF-hand" evidence="4">
    <location>
        <begin position="1"/>
        <end position="28"/>
    </location>
</feature>
<dbReference type="InterPro" id="IPR011992">
    <property type="entry name" value="EF-hand-dom_pair"/>
</dbReference>
<organism evidence="5 6">
    <name type="scientific">Phlebotomus papatasi</name>
    <name type="common">Sandfly</name>
    <dbReference type="NCBI Taxonomy" id="29031"/>
    <lineage>
        <taxon>Eukaryota</taxon>
        <taxon>Metazoa</taxon>
        <taxon>Ecdysozoa</taxon>
        <taxon>Arthropoda</taxon>
        <taxon>Hexapoda</taxon>
        <taxon>Insecta</taxon>
        <taxon>Pterygota</taxon>
        <taxon>Neoptera</taxon>
        <taxon>Endopterygota</taxon>
        <taxon>Diptera</taxon>
        <taxon>Nematocera</taxon>
        <taxon>Psychodoidea</taxon>
        <taxon>Psychodidae</taxon>
        <taxon>Phlebotomus</taxon>
        <taxon>Phlebotomus</taxon>
    </lineage>
</organism>
<keyword evidence="3" id="KW-0106">Calcium</keyword>
<name>A0A1B0D622_PHLPP</name>
<dbReference type="EnsemblMetazoa" id="PPAI002931-RA">
    <property type="protein sequence ID" value="PPAI002931-PA"/>
    <property type="gene ID" value="PPAI002931"/>
</dbReference>
<keyword evidence="1" id="KW-0479">Metal-binding</keyword>
<dbReference type="InterPro" id="IPR018247">
    <property type="entry name" value="EF_Hand_1_Ca_BS"/>
</dbReference>
<dbReference type="Pfam" id="PF21008">
    <property type="entry name" value="AIF-1"/>
    <property type="match status" value="1"/>
</dbReference>
<dbReference type="EMBL" id="AJVK01025660">
    <property type="status" value="NOT_ANNOTATED_CDS"/>
    <property type="molecule type" value="Genomic_DNA"/>
</dbReference>
<protein>
    <recommendedName>
        <fullName evidence="4">EF-hand domain-containing protein</fullName>
    </recommendedName>
</protein>
<keyword evidence="2" id="KW-0677">Repeat</keyword>
<dbReference type="FunFam" id="1.10.238.10:FF:000112">
    <property type="entry name" value="EF-hand domain family, member D2"/>
    <property type="match status" value="1"/>
</dbReference>
<dbReference type="SMART" id="SM00054">
    <property type="entry name" value="EFh"/>
    <property type="match status" value="2"/>
</dbReference>
<dbReference type="VEuPathDB" id="VectorBase:PPAPM1_002110"/>
<dbReference type="PROSITE" id="PS00018">
    <property type="entry name" value="EF_HAND_1"/>
    <property type="match status" value="1"/>
</dbReference>
<dbReference type="CDD" id="cd00051">
    <property type="entry name" value="EFh"/>
    <property type="match status" value="1"/>
</dbReference>
<dbReference type="Proteomes" id="UP000092462">
    <property type="component" value="Unassembled WGS sequence"/>
</dbReference>
<sequence length="142" mass="16509">MFTEYDVGHDGYLDLAELKIMMEKLGAPQTHLSLKKMISEVDEDKDGKISFREFLLIYRKAKAGELTSESGLEQLARLTEINVDEVGVNGAKNFFEAKIEEQLRTNKFHDEIRQEQEEKKRAEQEKILRRAQFQQKAAIFNN</sequence>
<dbReference type="AlphaFoldDB" id="A0A1B0D622"/>
<dbReference type="VEuPathDB" id="VectorBase:PPAI002931"/>
<evidence type="ECO:0000256" key="3">
    <source>
        <dbReference type="ARBA" id="ARBA00022837"/>
    </source>
</evidence>
<proteinExistence type="predicted"/>
<evidence type="ECO:0000313" key="5">
    <source>
        <dbReference type="EnsemblMetazoa" id="PPAI002931-PA"/>
    </source>
</evidence>
<dbReference type="GO" id="GO:0005509">
    <property type="term" value="F:calcium ion binding"/>
    <property type="evidence" value="ECO:0007669"/>
    <property type="project" value="InterPro"/>
</dbReference>
<dbReference type="Gene3D" id="1.10.238.10">
    <property type="entry name" value="EF-hand"/>
    <property type="match status" value="1"/>
</dbReference>
<evidence type="ECO:0000313" key="6">
    <source>
        <dbReference type="Proteomes" id="UP000092462"/>
    </source>
</evidence>
<dbReference type="PANTHER" id="PTHR13025:SF6">
    <property type="entry name" value="EF-HAND DOMAIN-CONTAINING PROTEIN-RELATED"/>
    <property type="match status" value="1"/>
</dbReference>
<evidence type="ECO:0000256" key="1">
    <source>
        <dbReference type="ARBA" id="ARBA00022723"/>
    </source>
</evidence>
<reference evidence="5" key="1">
    <citation type="submission" date="2022-08" db="UniProtKB">
        <authorList>
            <consortium name="EnsemblMetazoa"/>
        </authorList>
    </citation>
    <scope>IDENTIFICATION</scope>
    <source>
        <strain evidence="5">Israel</strain>
    </source>
</reference>
<dbReference type="InterPro" id="IPR040365">
    <property type="entry name" value="EFHD1/2"/>
</dbReference>
<dbReference type="InterPro" id="IPR049025">
    <property type="entry name" value="AIF-1_EF_pair"/>
</dbReference>
<evidence type="ECO:0000256" key="2">
    <source>
        <dbReference type="ARBA" id="ARBA00022737"/>
    </source>
</evidence>
<dbReference type="InterPro" id="IPR002048">
    <property type="entry name" value="EF_hand_dom"/>
</dbReference>
<dbReference type="PANTHER" id="PTHR13025">
    <property type="entry name" value="EF-HAND DOMAIN-CONTAINING PROTEIN D"/>
    <property type="match status" value="1"/>
</dbReference>
<feature type="domain" description="EF-hand" evidence="4">
    <location>
        <begin position="29"/>
        <end position="64"/>
    </location>
</feature>
<accession>A0A1B0D622</accession>
<dbReference type="PROSITE" id="PS50222">
    <property type="entry name" value="EF_HAND_2"/>
    <property type="match status" value="2"/>
</dbReference>